<dbReference type="Gene3D" id="1.10.530.10">
    <property type="match status" value="1"/>
</dbReference>
<reference evidence="6 7" key="1">
    <citation type="submission" date="2019-07" db="EMBL/GenBank/DDBJ databases">
        <title>Whole genome shotgun sequence of Lactobacillus rapi NBRC 109618.</title>
        <authorList>
            <person name="Hosoyama A."/>
            <person name="Uohara A."/>
            <person name="Ohji S."/>
            <person name="Ichikawa N."/>
        </authorList>
    </citation>
    <scope>NUCLEOTIDE SEQUENCE [LARGE SCALE GENOMIC DNA]</scope>
    <source>
        <strain evidence="6 7">NBRC 109618</strain>
    </source>
</reference>
<keyword evidence="4" id="KW-0732">Signal</keyword>
<dbReference type="PANTHER" id="PTHR33308:SF9">
    <property type="entry name" value="PEPTIDOGLYCAN HYDROLASE FLGJ"/>
    <property type="match status" value="1"/>
</dbReference>
<dbReference type="InterPro" id="IPR002901">
    <property type="entry name" value="MGlyc_endo_b_GlcNAc-like_dom"/>
</dbReference>
<proteinExistence type="inferred from homology"/>
<dbReference type="PANTHER" id="PTHR33308">
    <property type="entry name" value="PEPTIDOGLYCAN HYDROLASE FLGJ"/>
    <property type="match status" value="1"/>
</dbReference>
<dbReference type="Gene3D" id="4.10.80.30">
    <property type="entry name" value="DNA polymerase, domain 6"/>
    <property type="match status" value="1"/>
</dbReference>
<dbReference type="PRINTS" id="PR01002">
    <property type="entry name" value="FLGFLGJ"/>
</dbReference>
<evidence type="ECO:0000256" key="3">
    <source>
        <dbReference type="SAM" id="MobiDB-lite"/>
    </source>
</evidence>
<feature type="region of interest" description="Disordered" evidence="3">
    <location>
        <begin position="192"/>
        <end position="215"/>
    </location>
</feature>
<feature type="chain" id="PRO_5021902471" description="Mannosyl-glycoprotein endo-beta-N-acetylglucosamidase-like domain-containing protein" evidence="4">
    <location>
        <begin position="32"/>
        <end position="487"/>
    </location>
</feature>
<feature type="domain" description="Mannosyl-glycoprotein endo-beta-N-acetylglucosamidase-like" evidence="5">
    <location>
        <begin position="27"/>
        <end position="188"/>
    </location>
</feature>
<dbReference type="GO" id="GO:0004040">
    <property type="term" value="F:amidase activity"/>
    <property type="evidence" value="ECO:0007669"/>
    <property type="project" value="InterPro"/>
</dbReference>
<evidence type="ECO:0000256" key="1">
    <source>
        <dbReference type="ARBA" id="ARBA00010266"/>
    </source>
</evidence>
<feature type="signal peptide" evidence="4">
    <location>
        <begin position="1"/>
        <end position="31"/>
    </location>
</feature>
<dbReference type="Pfam" id="PF01832">
    <property type="entry name" value="Glucosaminidase"/>
    <property type="match status" value="1"/>
</dbReference>
<organism evidence="6 7">
    <name type="scientific">Lentilactobacillus rapi</name>
    <dbReference type="NCBI Taxonomy" id="481723"/>
    <lineage>
        <taxon>Bacteria</taxon>
        <taxon>Bacillati</taxon>
        <taxon>Bacillota</taxon>
        <taxon>Bacilli</taxon>
        <taxon>Lactobacillales</taxon>
        <taxon>Lactobacillaceae</taxon>
        <taxon>Lentilactobacillus</taxon>
    </lineage>
</organism>
<protein>
    <recommendedName>
        <fullName evidence="5">Mannosyl-glycoprotein endo-beta-N-acetylglucosamidase-like domain-containing protein</fullName>
    </recommendedName>
</protein>
<name>A0A512PK79_9LACO</name>
<evidence type="ECO:0000256" key="4">
    <source>
        <dbReference type="SAM" id="SignalP"/>
    </source>
</evidence>
<dbReference type="SMART" id="SM00047">
    <property type="entry name" value="LYZ2"/>
    <property type="match status" value="1"/>
</dbReference>
<dbReference type="AlphaFoldDB" id="A0A512PK79"/>
<dbReference type="Proteomes" id="UP000321569">
    <property type="component" value="Unassembled WGS sequence"/>
</dbReference>
<comment type="caution">
    <text evidence="6">The sequence shown here is derived from an EMBL/GenBank/DDBJ whole genome shotgun (WGS) entry which is preliminary data.</text>
</comment>
<sequence>MNKVIKHGLAAIVVAGMGILCSMFPAQSTYAQSTNANSFINEYKSDVKKASTKYNLYGSVMMAQAALESAWGQSQLTTEANNFFGIKGAYNGQSVSMPTTEYNSNGQMVNTTANFKKYPSAYASFADNGSTLRNGTSWNPRYYSGSWKENASSYVAAANALTGKYATAPNYGASLINLIQTYNLDQVFGETASSSSSSSSATATSSSSETSSSATTAPVAQKAPLASVKYYHSSGADQVPLSSKYKKYYVYNHIKGASHSEKKYTWQSLGVNNRVNVYLDMRGVKQGTSSSWYRLRFYQNTKAKKFWVYAPALSFAQTYYGSTSGRLTPNVKSAGKLYNHVVGTPTLAKSVTKLKSLKPKKAGYSVDKTALQSSSKGPILWYRVSDGKTKGWIKGSDVTSYPASVAIANAKATKVVAKSASSNLLYDRAVDNGNMQKHYKVAQTNLKIGTKVTVDKIGYKIQDHSTWYRITAPGSNNKYWVSAKCLS</sequence>
<dbReference type="RefSeq" id="WP_056981073.1">
    <property type="nucleotide sequence ID" value="NZ_BKAM01000002.1"/>
</dbReference>
<accession>A0A512PK79</accession>
<gene>
    <name evidence="6" type="ORF">LRA02_04750</name>
</gene>
<evidence type="ECO:0000313" key="7">
    <source>
        <dbReference type="Proteomes" id="UP000321569"/>
    </source>
</evidence>
<dbReference type="InterPro" id="IPR051056">
    <property type="entry name" value="Glycosyl_Hydrolase_73"/>
</dbReference>
<keyword evidence="2" id="KW-0378">Hydrolase</keyword>
<comment type="similarity">
    <text evidence="1">Belongs to the glycosyl hydrolase 73 family.</text>
</comment>
<evidence type="ECO:0000313" key="6">
    <source>
        <dbReference type="EMBL" id="GEP71607.1"/>
    </source>
</evidence>
<dbReference type="STRING" id="1423795.FD12_GL002191"/>
<evidence type="ECO:0000259" key="5">
    <source>
        <dbReference type="SMART" id="SM00047"/>
    </source>
</evidence>
<dbReference type="EMBL" id="BKAM01000002">
    <property type="protein sequence ID" value="GEP71607.1"/>
    <property type="molecule type" value="Genomic_DNA"/>
</dbReference>
<dbReference type="OrthoDB" id="2155627at2"/>
<evidence type="ECO:0000256" key="2">
    <source>
        <dbReference type="ARBA" id="ARBA00022801"/>
    </source>
</evidence>